<dbReference type="GO" id="GO:0008483">
    <property type="term" value="F:transaminase activity"/>
    <property type="evidence" value="ECO:0007669"/>
    <property type="project" value="UniProtKB-KW"/>
</dbReference>
<dbReference type="AlphaFoldDB" id="A0A9Q9DWU0"/>
<dbReference type="InterPro" id="IPR015422">
    <property type="entry name" value="PyrdxlP-dep_Trfase_small"/>
</dbReference>
<evidence type="ECO:0000313" key="8">
    <source>
        <dbReference type="Proteomes" id="UP001056012"/>
    </source>
</evidence>
<dbReference type="PROSITE" id="PS00105">
    <property type="entry name" value="AA_TRANSFER_CLASS_1"/>
    <property type="match status" value="1"/>
</dbReference>
<dbReference type="PANTHER" id="PTHR46383">
    <property type="entry name" value="ASPARTATE AMINOTRANSFERASE"/>
    <property type="match status" value="1"/>
</dbReference>
<dbReference type="Pfam" id="PF00155">
    <property type="entry name" value="Aminotran_1_2"/>
    <property type="match status" value="1"/>
</dbReference>
<evidence type="ECO:0000256" key="5">
    <source>
        <dbReference type="ARBA" id="ARBA00022898"/>
    </source>
</evidence>
<dbReference type="SUPFAM" id="SSF53383">
    <property type="entry name" value="PLP-dependent transferases"/>
    <property type="match status" value="1"/>
</dbReference>
<dbReference type="InterPro" id="IPR050596">
    <property type="entry name" value="AspAT/PAT-like"/>
</dbReference>
<dbReference type="EMBL" id="CP089281">
    <property type="protein sequence ID" value="USP82222.1"/>
    <property type="molecule type" value="Genomic_DNA"/>
</dbReference>
<feature type="domain" description="Aminotransferase class I/classII large" evidence="6">
    <location>
        <begin position="38"/>
        <end position="396"/>
    </location>
</feature>
<keyword evidence="3 7" id="KW-0032">Aminotransferase</keyword>
<comment type="cofactor">
    <cofactor evidence="1">
        <name>pyridoxal 5'-phosphate</name>
        <dbReference type="ChEBI" id="CHEBI:597326"/>
    </cofactor>
</comment>
<evidence type="ECO:0000256" key="1">
    <source>
        <dbReference type="ARBA" id="ARBA00001933"/>
    </source>
</evidence>
<dbReference type="Gene3D" id="3.90.1150.10">
    <property type="entry name" value="Aspartate Aminotransferase, domain 1"/>
    <property type="match status" value="1"/>
</dbReference>
<proteinExistence type="inferred from homology"/>
<keyword evidence="8" id="KW-1185">Reference proteome</keyword>
<organism evidence="7 8">
    <name type="scientific">Curvularia clavata</name>
    <dbReference type="NCBI Taxonomy" id="95742"/>
    <lineage>
        <taxon>Eukaryota</taxon>
        <taxon>Fungi</taxon>
        <taxon>Dikarya</taxon>
        <taxon>Ascomycota</taxon>
        <taxon>Pezizomycotina</taxon>
        <taxon>Dothideomycetes</taxon>
        <taxon>Pleosporomycetidae</taxon>
        <taxon>Pleosporales</taxon>
        <taxon>Pleosporineae</taxon>
        <taxon>Pleosporaceae</taxon>
        <taxon>Curvularia</taxon>
    </lineage>
</organism>
<evidence type="ECO:0000313" key="7">
    <source>
        <dbReference type="EMBL" id="USP82222.1"/>
    </source>
</evidence>
<evidence type="ECO:0000256" key="3">
    <source>
        <dbReference type="ARBA" id="ARBA00022576"/>
    </source>
</evidence>
<dbReference type="Gene3D" id="3.40.640.10">
    <property type="entry name" value="Type I PLP-dependent aspartate aminotransferase-like (Major domain)"/>
    <property type="match status" value="1"/>
</dbReference>
<dbReference type="InterPro" id="IPR015421">
    <property type="entry name" value="PyrdxlP-dep_Trfase_major"/>
</dbReference>
<dbReference type="OrthoDB" id="7042322at2759"/>
<protein>
    <submittedName>
        <fullName evidence="7">Aspartate/prephenate aminotransferase</fullName>
    </submittedName>
</protein>
<dbReference type="InterPro" id="IPR015424">
    <property type="entry name" value="PyrdxlP-dep_Trfase"/>
</dbReference>
<accession>A0A9Q9DWU0</accession>
<sequence length="448" mass="49422">MAPQDCQNFLTPLAEGLRLSATLEINEWVRQRLESGNNVVHLGFGEATFPMQEDVLRTHQEASSDTSYLPVAGLPKLRESIAHFQTRRLGCSVKAEQVVVAPGSKPLLFALFDILRGDVMLPRPSWVSYEPQVMHAGKRVFWVETDGHDRHTISAASLLQTYEHAVSSGGNPRILLVNSPSNPTGQAFDEATVKTIMSFCHERGITLISDEIYSDIVFSTHSAPSAAMNGNLNKSQIILTGGLSKTYSAGGWRVGFAIFPDTHFGSTIQKAILAYASECWSAASAPAQAAAAVAFDTTPEMDLYRQKVVSIHRFCTMKLYHALKDCGLDVPQPKGAFYLYPSFHPYEKSLDALGIQTSVQLSRWLIEKCGVAALPGSAFGENDKGMKGGRYRLRMATSYLYFKDQEDRYNRGYDLLTKSVSSLEELDLSLLNTAIETIQRAVARLRAQ</sequence>
<evidence type="ECO:0000256" key="2">
    <source>
        <dbReference type="ARBA" id="ARBA00007441"/>
    </source>
</evidence>
<name>A0A9Q9DWU0_CURCL</name>
<dbReference type="InterPro" id="IPR004838">
    <property type="entry name" value="NHTrfase_class1_PyrdxlP-BS"/>
</dbReference>
<dbReference type="GO" id="GO:0006520">
    <property type="term" value="P:amino acid metabolic process"/>
    <property type="evidence" value="ECO:0007669"/>
    <property type="project" value="InterPro"/>
</dbReference>
<keyword evidence="5" id="KW-0663">Pyridoxal phosphate</keyword>
<dbReference type="Proteomes" id="UP001056012">
    <property type="component" value="Chromosome 8"/>
</dbReference>
<reference evidence="7" key="1">
    <citation type="submission" date="2021-12" db="EMBL/GenBank/DDBJ databases">
        <title>Curvularia clavata genome.</title>
        <authorList>
            <person name="Cao Y."/>
        </authorList>
    </citation>
    <scope>NUCLEOTIDE SEQUENCE</scope>
    <source>
        <strain evidence="7">Yc1106</strain>
    </source>
</reference>
<dbReference type="PANTHER" id="PTHR46383:SF1">
    <property type="entry name" value="ASPARTATE AMINOTRANSFERASE"/>
    <property type="match status" value="1"/>
</dbReference>
<evidence type="ECO:0000256" key="4">
    <source>
        <dbReference type="ARBA" id="ARBA00022679"/>
    </source>
</evidence>
<dbReference type="CDD" id="cd00609">
    <property type="entry name" value="AAT_like"/>
    <property type="match status" value="1"/>
</dbReference>
<gene>
    <name evidence="7" type="ORF">yc1106_09496</name>
</gene>
<evidence type="ECO:0000259" key="6">
    <source>
        <dbReference type="Pfam" id="PF00155"/>
    </source>
</evidence>
<comment type="similarity">
    <text evidence="2">Belongs to the class-I pyridoxal-phosphate-dependent aminotransferase family.</text>
</comment>
<keyword evidence="4" id="KW-0808">Transferase</keyword>
<dbReference type="InterPro" id="IPR004839">
    <property type="entry name" value="Aminotransferase_I/II_large"/>
</dbReference>
<dbReference type="VEuPathDB" id="FungiDB:yc1106_09496"/>
<dbReference type="GO" id="GO:0030170">
    <property type="term" value="F:pyridoxal phosphate binding"/>
    <property type="evidence" value="ECO:0007669"/>
    <property type="project" value="InterPro"/>
</dbReference>